<accession>A0A069J604</accession>
<reference evidence="4 5" key="1">
    <citation type="submission" date="2017-07" db="EMBL/GenBank/DDBJ databases">
        <title>Draft sequence of Rhodococcus enclensis 23b-28.</title>
        <authorList>
            <person name="Besaury L."/>
            <person name="Sancelme M."/>
            <person name="Amato P."/>
            <person name="Lallement A."/>
            <person name="Delort A.-M."/>
        </authorList>
    </citation>
    <scope>NUCLEOTIDE SEQUENCE [LARGE SCALE GENOMIC DNA]</scope>
    <source>
        <strain evidence="4 5">23b-28</strain>
    </source>
</reference>
<gene>
    <name evidence="4" type="ORF">CHR55_11875</name>
    <name evidence="3" type="ORF">PXH69_27195</name>
</gene>
<dbReference type="EMBL" id="NOVD01000006">
    <property type="protein sequence ID" value="PCK26925.1"/>
    <property type="molecule type" value="Genomic_DNA"/>
</dbReference>
<evidence type="ECO:0000313" key="3">
    <source>
        <dbReference type="EMBL" id="MDE8648664.1"/>
    </source>
</evidence>
<dbReference type="Proteomes" id="UP000230886">
    <property type="component" value="Unassembled WGS sequence"/>
</dbReference>
<dbReference type="InterPro" id="IPR020904">
    <property type="entry name" value="Sc_DH/Rdtase_CS"/>
</dbReference>
<protein>
    <submittedName>
        <fullName evidence="3 4">Oxidoreductase</fullName>
    </submittedName>
</protein>
<dbReference type="Pfam" id="PF13561">
    <property type="entry name" value="adh_short_C2"/>
    <property type="match status" value="1"/>
</dbReference>
<dbReference type="GeneID" id="64142936"/>
<evidence type="ECO:0000313" key="4">
    <source>
        <dbReference type="EMBL" id="PCK26925.1"/>
    </source>
</evidence>
<dbReference type="CDD" id="cd05233">
    <property type="entry name" value="SDR_c"/>
    <property type="match status" value="1"/>
</dbReference>
<accession>A0A1C4C878</accession>
<dbReference type="GO" id="GO:0016491">
    <property type="term" value="F:oxidoreductase activity"/>
    <property type="evidence" value="ECO:0007669"/>
    <property type="project" value="UniProtKB-KW"/>
</dbReference>
<dbReference type="SUPFAM" id="SSF51735">
    <property type="entry name" value="NAD(P)-binding Rossmann-fold domains"/>
    <property type="match status" value="1"/>
</dbReference>
<dbReference type="PRINTS" id="PR00081">
    <property type="entry name" value="GDHRDH"/>
</dbReference>
<dbReference type="PANTHER" id="PTHR24321">
    <property type="entry name" value="DEHYDROGENASES, SHORT CHAIN"/>
    <property type="match status" value="1"/>
</dbReference>
<dbReference type="InterPro" id="IPR036291">
    <property type="entry name" value="NAD(P)-bd_dom_sf"/>
</dbReference>
<dbReference type="RefSeq" id="WP_007732778.1">
    <property type="nucleotide sequence ID" value="NZ_AP023172.1"/>
</dbReference>
<organism evidence="4 5">
    <name type="scientific">Rhodococcus qingshengii</name>
    <dbReference type="NCBI Taxonomy" id="334542"/>
    <lineage>
        <taxon>Bacteria</taxon>
        <taxon>Bacillati</taxon>
        <taxon>Actinomycetota</taxon>
        <taxon>Actinomycetes</taxon>
        <taxon>Mycobacteriales</taxon>
        <taxon>Nocardiaceae</taxon>
        <taxon>Rhodococcus</taxon>
        <taxon>Rhodococcus erythropolis group</taxon>
    </lineage>
</organism>
<dbReference type="AlphaFoldDB" id="A0A069J604"/>
<evidence type="ECO:0000256" key="2">
    <source>
        <dbReference type="ARBA" id="ARBA00023002"/>
    </source>
</evidence>
<dbReference type="PRINTS" id="PR00080">
    <property type="entry name" value="SDRFAMILY"/>
</dbReference>
<name>A0A069J604_RHOSG</name>
<dbReference type="Gene3D" id="3.40.50.720">
    <property type="entry name" value="NAD(P)-binding Rossmann-like Domain"/>
    <property type="match status" value="1"/>
</dbReference>
<sequence>MSVFDLEGRKALVTGGAKGLGAGMAEALAKAGASVMIGDVLEDEGRATAEAVGSGGVKTGFVKLDVTDDANWEEAVAATAETLGGFDILVNNAGIEISSLVVDLDPNDIRRMCEVNILGTALGTKHGLRSMRPGGVAGTGGSVINISSVAATIPFPGISGYSATKSAVDRFTRVAAAESGKLGYGVRVNCIYPGLVATEMGLGLAADMEKLGLWPSAEAAVGDVIGLTPLGRLGEVNDMADAVVFLSSDAARFITGIGLPVDGGMGM</sequence>
<evidence type="ECO:0000313" key="5">
    <source>
        <dbReference type="Proteomes" id="UP000230886"/>
    </source>
</evidence>
<keyword evidence="2" id="KW-0560">Oxidoreductase</keyword>
<comment type="similarity">
    <text evidence="1">Belongs to the short-chain dehydrogenases/reductases (SDR) family.</text>
</comment>
<dbReference type="KEGG" id="rqi:C1M55_26020"/>
<dbReference type="Proteomes" id="UP001217325">
    <property type="component" value="Unassembled WGS sequence"/>
</dbReference>
<comment type="caution">
    <text evidence="4">The sequence shown here is derived from an EMBL/GenBank/DDBJ whole genome shotgun (WGS) entry which is preliminary data.</text>
</comment>
<dbReference type="EMBL" id="JARDXE010000020">
    <property type="protein sequence ID" value="MDE8648664.1"/>
    <property type="molecule type" value="Genomic_DNA"/>
</dbReference>
<proteinExistence type="inferred from homology"/>
<dbReference type="PANTHER" id="PTHR24321:SF8">
    <property type="entry name" value="ESTRADIOL 17-BETA-DEHYDROGENASE 8-RELATED"/>
    <property type="match status" value="1"/>
</dbReference>
<reference evidence="3" key="2">
    <citation type="submission" date="2023-02" db="EMBL/GenBank/DDBJ databases">
        <title>A novel hydrolase synthesized by Rhodococcus erythropolis HQ is responsible for the detoxification of Zearalenone.</title>
        <authorList>
            <person name="Hu J."/>
            <person name="Xu J."/>
        </authorList>
    </citation>
    <scope>NUCLEOTIDE SEQUENCE</scope>
    <source>
        <strain evidence="3">HQ</strain>
    </source>
</reference>
<dbReference type="FunFam" id="3.40.50.720:FF:000084">
    <property type="entry name" value="Short-chain dehydrogenase reductase"/>
    <property type="match status" value="1"/>
</dbReference>
<dbReference type="PROSITE" id="PS00061">
    <property type="entry name" value="ADH_SHORT"/>
    <property type="match status" value="1"/>
</dbReference>
<dbReference type="InterPro" id="IPR002347">
    <property type="entry name" value="SDR_fam"/>
</dbReference>
<evidence type="ECO:0000256" key="1">
    <source>
        <dbReference type="ARBA" id="ARBA00006484"/>
    </source>
</evidence>